<dbReference type="EMBL" id="JBHSZV010000025">
    <property type="protein sequence ID" value="MFC7062165.1"/>
    <property type="molecule type" value="Genomic_DNA"/>
</dbReference>
<dbReference type="PANTHER" id="PTHR11811">
    <property type="entry name" value="6-PHOSPHOGLUCONATE DEHYDROGENASE"/>
    <property type="match status" value="1"/>
</dbReference>
<gene>
    <name evidence="6" type="primary">gnd</name>
    <name evidence="6" type="ORF">ACFQIC_09875</name>
</gene>
<dbReference type="GO" id="GO:0016491">
    <property type="term" value="F:oxidoreductase activity"/>
    <property type="evidence" value="ECO:0007669"/>
    <property type="project" value="UniProtKB-KW"/>
</dbReference>
<feature type="domain" description="6-phosphogluconate dehydrogenase C-terminal" evidence="5">
    <location>
        <begin position="167"/>
        <end position="294"/>
    </location>
</feature>
<dbReference type="Pfam" id="PF03446">
    <property type="entry name" value="NAD_binding_2"/>
    <property type="match status" value="1"/>
</dbReference>
<dbReference type="EC" id="1.1.1.343" evidence="6"/>
<dbReference type="InterPro" id="IPR006114">
    <property type="entry name" value="6PGDH_C"/>
</dbReference>
<dbReference type="InterPro" id="IPR008927">
    <property type="entry name" value="6-PGluconate_DH-like_C_sf"/>
</dbReference>
<reference evidence="7" key="1">
    <citation type="journal article" date="2019" name="Int. J. Syst. Evol. Microbiol.">
        <title>The Global Catalogue of Microorganisms (GCM) 10K type strain sequencing project: providing services to taxonomists for standard genome sequencing and annotation.</title>
        <authorList>
            <consortium name="The Broad Institute Genomics Platform"/>
            <consortium name="The Broad Institute Genome Sequencing Center for Infectious Disease"/>
            <person name="Wu L."/>
            <person name="Ma J."/>
        </authorList>
    </citation>
    <scope>NUCLEOTIDE SEQUENCE [LARGE SCALE GENOMIC DNA]</scope>
    <source>
        <strain evidence="7">CGMCC 4.1621</strain>
    </source>
</reference>
<dbReference type="InterPro" id="IPR015815">
    <property type="entry name" value="HIBADH-related"/>
</dbReference>
<keyword evidence="3 6" id="KW-0560">Oxidoreductase</keyword>
<proteinExistence type="inferred from homology"/>
<dbReference type="Gene3D" id="1.10.1040.10">
    <property type="entry name" value="N-(1-d-carboxylethyl)-l-norvaline Dehydrogenase, domain 2"/>
    <property type="match status" value="1"/>
</dbReference>
<evidence type="ECO:0000256" key="2">
    <source>
        <dbReference type="ARBA" id="ARBA00009080"/>
    </source>
</evidence>
<evidence type="ECO:0000259" key="5">
    <source>
        <dbReference type="SMART" id="SM01350"/>
    </source>
</evidence>
<dbReference type="PRINTS" id="PR00076">
    <property type="entry name" value="6PGDHDRGNASE"/>
</dbReference>
<comment type="similarity">
    <text evidence="1">Belongs to the 6-phosphogluconate dehydrogenase family.</text>
</comment>
<dbReference type="PIRSF" id="PIRSF000103">
    <property type="entry name" value="HIBADH"/>
    <property type="match status" value="1"/>
</dbReference>
<evidence type="ECO:0000313" key="7">
    <source>
        <dbReference type="Proteomes" id="UP001596410"/>
    </source>
</evidence>
<comment type="caution">
    <text evidence="6">The sequence shown here is derived from an EMBL/GenBank/DDBJ whole genome shotgun (WGS) entry which is preliminary data.</text>
</comment>
<protein>
    <submittedName>
        <fullName evidence="6">Phosphogluconate dehydrogenase (NAD(+)-dependent, decarboxylating)</fullName>
        <ecNumber evidence="6">1.1.1.343</ecNumber>
    </submittedName>
</protein>
<keyword evidence="4" id="KW-0311">Gluconate utilization</keyword>
<evidence type="ECO:0000256" key="1">
    <source>
        <dbReference type="ARBA" id="ARBA00008419"/>
    </source>
</evidence>
<dbReference type="InterPro" id="IPR013328">
    <property type="entry name" value="6PGD_dom2"/>
</dbReference>
<dbReference type="SUPFAM" id="SSF51735">
    <property type="entry name" value="NAD(P)-binding Rossmann-fold domains"/>
    <property type="match status" value="1"/>
</dbReference>
<dbReference type="InterPro" id="IPR006115">
    <property type="entry name" value="6PGDH_NADP-bd"/>
</dbReference>
<dbReference type="RefSeq" id="WP_204708104.1">
    <property type="nucleotide sequence ID" value="NZ_JBHSZV010000025.1"/>
</dbReference>
<dbReference type="InterPro" id="IPR004849">
    <property type="entry name" value="6DGDH_YqeC"/>
</dbReference>
<sequence length="298" mass="32844">MQVGLVGLGKMGYNLGLNLIDNNHQVVVNDVNSEQISKMSNEGAIPAEDLKALVNRLERPRTVWMMVPAGEVTEAVVEELSQLLEDGDRVIDGGNSNYKESLQRAEMLQKKNIFFFDVGTSGGTEGARQGACYMIGGDADQFKVIESLFADTSVENGYHYAGRVGSGHFLKMVHNGIEYGMMQSIAEGYEILEKSSFDFDYEAVSKVWNNGSVIRSWLIELMENAFSKDAKLEDIRGVMNTSGEGKWTVETALELEMAAPIITMSLMMRSRSQENDTFSGKVVAALRNEFGGHAVVQK</sequence>
<comment type="similarity">
    <text evidence="2">Belongs to the HIBADH-related family.</text>
</comment>
<name>A0ABW2EMQ4_9BACI</name>
<dbReference type="Pfam" id="PF00393">
    <property type="entry name" value="6PGD"/>
    <property type="match status" value="1"/>
</dbReference>
<evidence type="ECO:0000256" key="4">
    <source>
        <dbReference type="ARBA" id="ARBA00023064"/>
    </source>
</evidence>
<evidence type="ECO:0000313" key="6">
    <source>
        <dbReference type="EMBL" id="MFC7062165.1"/>
    </source>
</evidence>
<evidence type="ECO:0000256" key="3">
    <source>
        <dbReference type="ARBA" id="ARBA00023002"/>
    </source>
</evidence>
<dbReference type="NCBIfam" id="TIGR00872">
    <property type="entry name" value="gnd_rel"/>
    <property type="match status" value="1"/>
</dbReference>
<dbReference type="InterPro" id="IPR036291">
    <property type="entry name" value="NAD(P)-bd_dom_sf"/>
</dbReference>
<dbReference type="Proteomes" id="UP001596410">
    <property type="component" value="Unassembled WGS sequence"/>
</dbReference>
<dbReference type="InterPro" id="IPR006183">
    <property type="entry name" value="Pgluconate_DH"/>
</dbReference>
<dbReference type="SUPFAM" id="SSF48179">
    <property type="entry name" value="6-phosphogluconate dehydrogenase C-terminal domain-like"/>
    <property type="match status" value="1"/>
</dbReference>
<dbReference type="Gene3D" id="3.40.50.720">
    <property type="entry name" value="NAD(P)-binding Rossmann-like Domain"/>
    <property type="match status" value="1"/>
</dbReference>
<dbReference type="NCBIfam" id="NF007161">
    <property type="entry name" value="PRK09599.1"/>
    <property type="match status" value="1"/>
</dbReference>
<dbReference type="SMART" id="SM01350">
    <property type="entry name" value="6PGD"/>
    <property type="match status" value="1"/>
</dbReference>
<accession>A0ABW2EMQ4</accession>
<keyword evidence="7" id="KW-1185">Reference proteome</keyword>
<organism evidence="6 7">
    <name type="scientific">Halobacillus seohaensis</name>
    <dbReference type="NCBI Taxonomy" id="447421"/>
    <lineage>
        <taxon>Bacteria</taxon>
        <taxon>Bacillati</taxon>
        <taxon>Bacillota</taxon>
        <taxon>Bacilli</taxon>
        <taxon>Bacillales</taxon>
        <taxon>Bacillaceae</taxon>
        <taxon>Halobacillus</taxon>
    </lineage>
</organism>